<dbReference type="Proteomes" id="UP001199044">
    <property type="component" value="Unassembled WGS sequence"/>
</dbReference>
<comment type="caution">
    <text evidence="5">The sequence shown here is derived from an EMBL/GenBank/DDBJ whole genome shotgun (WGS) entry which is preliminary data.</text>
</comment>
<dbReference type="PROSITE" id="PS00329">
    <property type="entry name" value="HSP70_2"/>
    <property type="match status" value="1"/>
</dbReference>
<evidence type="ECO:0000256" key="3">
    <source>
        <dbReference type="ARBA" id="ARBA00022840"/>
    </source>
</evidence>
<dbReference type="PROSITE" id="PS00297">
    <property type="entry name" value="HSP70_1"/>
    <property type="match status" value="1"/>
</dbReference>
<keyword evidence="2 4" id="KW-0547">Nucleotide-binding</keyword>
<accession>A0ABS7YM69</accession>
<comment type="similarity">
    <text evidence="1 4">Belongs to the heat shock protein 70 family.</text>
</comment>
<evidence type="ECO:0000313" key="5">
    <source>
        <dbReference type="EMBL" id="MCA2015544.1"/>
    </source>
</evidence>
<dbReference type="RefSeq" id="WP_225249859.1">
    <property type="nucleotide sequence ID" value="NZ_JAIWIU010000030.1"/>
</dbReference>
<name>A0ABS7YM69_9VIBR</name>
<dbReference type="PRINTS" id="PR00301">
    <property type="entry name" value="HEATSHOCK70"/>
</dbReference>
<evidence type="ECO:0000256" key="1">
    <source>
        <dbReference type="ARBA" id="ARBA00007381"/>
    </source>
</evidence>
<evidence type="ECO:0000313" key="6">
    <source>
        <dbReference type="Proteomes" id="UP001199044"/>
    </source>
</evidence>
<dbReference type="PANTHER" id="PTHR19375">
    <property type="entry name" value="HEAT SHOCK PROTEIN 70KDA"/>
    <property type="match status" value="1"/>
</dbReference>
<keyword evidence="3 4" id="KW-0067">ATP-binding</keyword>
<keyword evidence="6" id="KW-1185">Reference proteome</keyword>
<gene>
    <name evidence="5" type="ORF">LDJ79_05430</name>
</gene>
<dbReference type="Pfam" id="PF00012">
    <property type="entry name" value="HSP70"/>
    <property type="match status" value="1"/>
</dbReference>
<dbReference type="InterPro" id="IPR043129">
    <property type="entry name" value="ATPase_NBD"/>
</dbReference>
<dbReference type="SUPFAM" id="SSF100920">
    <property type="entry name" value="Heat shock protein 70kD (HSP70), peptide-binding domain"/>
    <property type="match status" value="1"/>
</dbReference>
<dbReference type="EMBL" id="JAIWIU010000030">
    <property type="protein sequence ID" value="MCA2015544.1"/>
    <property type="molecule type" value="Genomic_DNA"/>
</dbReference>
<protein>
    <submittedName>
        <fullName evidence="5">Hsp70 family protein</fullName>
    </submittedName>
</protein>
<sequence>MVDDSALAIGIDLGTTNSAIAIWRDGKAQLIPNALGSYLTPSVVSIDDDGHVLVGEAARARLVTKPTETVAAFKRFMGSEKQFTLQTQQYTPTELSALVLKSLKADAEAYLGCTIRDVVISVPAYFSDQQRKQVYQAAELADLNAVRLINEPTAACLAYSLQKQQERRFLVFDLGGGTFDVTVVEYQDSFVEVRSSTGDNRLGGEDFTEALVLHVLGTLNLSLDTIDVSDLAKIVSVCERAKKQSNDPLVLELPEPFNQTLTLNNKALEEVWHNVLTRLALPLKRALSDAKMTPSEIDELIFVGGATRLRQVQQLANRLLGRFGSHELDPDLVVAMGAATQAACRLRDEAVEELILTDVCPFSLGIEVGTNEHSGVFSPIIERNTVIPTSRVERYFTSHDDQTQVDVSIYQGERYWARENIFIDTLTVDVPAGKRGEQQVDVRFSYDINGLLEVDVTVVSTQKTTQKVIDRSPIGMTPEQQQLSRERLERLKVHPRDQLPNITLAEKLNRLYEELLGDQRDAVGEMIRFFTNAIDSQDDKVIRDARKEIESHLKAFLFI</sequence>
<proteinExistence type="inferred from homology"/>
<reference evidence="6" key="1">
    <citation type="submission" date="2023-07" db="EMBL/GenBank/DDBJ databases">
        <title>Molecular identification of indigenous halophilic bacteria isolated from red sea cost, biodegradation of synthetic dyes and assessment of degraded metabolite toxicity.</title>
        <authorList>
            <person name="Chaieb K."/>
            <person name="Altayb H.N."/>
        </authorList>
    </citation>
    <scope>NUCLEOTIDE SEQUENCE [LARGE SCALE GENOMIC DNA]</scope>
    <source>
        <strain evidence="6">K20</strain>
    </source>
</reference>
<evidence type="ECO:0000256" key="4">
    <source>
        <dbReference type="RuleBase" id="RU003322"/>
    </source>
</evidence>
<dbReference type="Gene3D" id="2.60.34.10">
    <property type="entry name" value="Substrate Binding Domain Of DNAk, Chain A, domain 1"/>
    <property type="match status" value="1"/>
</dbReference>
<dbReference type="InterPro" id="IPR029047">
    <property type="entry name" value="HSP70_peptide-bd_sf"/>
</dbReference>
<dbReference type="InterPro" id="IPR013126">
    <property type="entry name" value="Hsp_70_fam"/>
</dbReference>
<dbReference type="SUPFAM" id="SSF53067">
    <property type="entry name" value="Actin-like ATPase domain"/>
    <property type="match status" value="2"/>
</dbReference>
<dbReference type="InterPro" id="IPR018181">
    <property type="entry name" value="Heat_shock_70_CS"/>
</dbReference>
<evidence type="ECO:0000256" key="2">
    <source>
        <dbReference type="ARBA" id="ARBA00022741"/>
    </source>
</evidence>
<dbReference type="Gene3D" id="3.90.640.10">
    <property type="entry name" value="Actin, Chain A, domain 4"/>
    <property type="match status" value="1"/>
</dbReference>
<dbReference type="Gene3D" id="3.30.420.40">
    <property type="match status" value="2"/>
</dbReference>
<organism evidence="5 6">
    <name type="scientific">Vibrio tritonius</name>
    <dbReference type="NCBI Taxonomy" id="1435069"/>
    <lineage>
        <taxon>Bacteria</taxon>
        <taxon>Pseudomonadati</taxon>
        <taxon>Pseudomonadota</taxon>
        <taxon>Gammaproteobacteria</taxon>
        <taxon>Vibrionales</taxon>
        <taxon>Vibrionaceae</taxon>
        <taxon>Vibrio</taxon>
    </lineage>
</organism>